<evidence type="ECO:0000313" key="4">
    <source>
        <dbReference type="EMBL" id="GGD47175.1"/>
    </source>
</evidence>
<dbReference type="SUPFAM" id="SSF50494">
    <property type="entry name" value="Trypsin-like serine proteases"/>
    <property type="match status" value="1"/>
</dbReference>
<dbReference type="InterPro" id="IPR036365">
    <property type="entry name" value="PGBD-like_sf"/>
</dbReference>
<feature type="signal peptide" evidence="2">
    <location>
        <begin position="1"/>
        <end position="22"/>
    </location>
</feature>
<protein>
    <submittedName>
        <fullName evidence="4">Peptidoglycan-binding protein</fullName>
    </submittedName>
</protein>
<dbReference type="SUPFAM" id="SSF110997">
    <property type="entry name" value="Sporulation related repeat"/>
    <property type="match status" value="1"/>
</dbReference>
<evidence type="ECO:0000313" key="5">
    <source>
        <dbReference type="Proteomes" id="UP000617355"/>
    </source>
</evidence>
<evidence type="ECO:0000256" key="2">
    <source>
        <dbReference type="SAM" id="SignalP"/>
    </source>
</evidence>
<dbReference type="Proteomes" id="UP000617355">
    <property type="component" value="Unassembled WGS sequence"/>
</dbReference>
<organism evidence="4 5">
    <name type="scientific">Sinisalibacter lacisalsi</name>
    <dbReference type="NCBI Taxonomy" id="1526570"/>
    <lineage>
        <taxon>Bacteria</taxon>
        <taxon>Pseudomonadati</taxon>
        <taxon>Pseudomonadota</taxon>
        <taxon>Alphaproteobacteria</taxon>
        <taxon>Rhodobacterales</taxon>
        <taxon>Roseobacteraceae</taxon>
        <taxon>Sinisalibacter</taxon>
    </lineage>
</organism>
<dbReference type="EMBL" id="BMGI01000006">
    <property type="protein sequence ID" value="GGD47175.1"/>
    <property type="molecule type" value="Genomic_DNA"/>
</dbReference>
<dbReference type="InterPro" id="IPR009003">
    <property type="entry name" value="Peptidase_S1_PA"/>
</dbReference>
<dbReference type="Gene3D" id="1.10.101.10">
    <property type="entry name" value="PGBD-like superfamily/PGBD"/>
    <property type="match status" value="1"/>
</dbReference>
<accession>A0ABQ1QXJ3</accession>
<dbReference type="SUPFAM" id="SSF47090">
    <property type="entry name" value="PGBD-like"/>
    <property type="match status" value="1"/>
</dbReference>
<dbReference type="RefSeq" id="WP_188530083.1">
    <property type="nucleotide sequence ID" value="NZ_BMGI01000006.1"/>
</dbReference>
<evidence type="ECO:0000259" key="3">
    <source>
        <dbReference type="Pfam" id="PF01471"/>
    </source>
</evidence>
<sequence>MSRAVAAFILFVSIFSTSAAQAQQSYWVQVEANATLREAEAAARRYSQAIADVNGFRLGQSGWYAVALGPYTETGATETLLELRGRGLLPGDAYVSDSTAYGQQFWPVGANALGAAPMAVEPAAPEPAEASQELAETAPEPAPEPDPLQAPEETRQEALRSEQTLDFDQRKELQVALQWEGYYRSMIDGAFGPGTRGAMSAWQEANGFEITGVLTTRQRALLLKGYYDVLDSMGLASVTDAEAGIEITLPAAMVGFSRYEAPFAHYEGDEGVRVILISQRGDRATLYGLYDILQTLEVVPVEGERRRRDSDFTIEGANDELISYTYATLADGAVKGFMLIWPQGDAVTDPETGETTREIDRRRAMVLDAMRSSFTSTGAAVLDDNAGLDTTTQSIDLISGLEIRRAEKARSGVYVSAQGAVLTTTEAVAGCGRITLDESYDATVAATDDTIGIALLRPTRQLAPMRVAELLTFEPRLQSELAVAGYSYGGRLSSPTLTYGKLADVRGLAGEDTIARLDIRAQDGDTGGPVLDQGGAVVGMLLASLTGGERLLPADVGFAAKSATLADFLAANGVTASLTETQGALTPYDLSALAADITVLVSCWE</sequence>
<keyword evidence="2" id="KW-0732">Signal</keyword>
<dbReference type="InterPro" id="IPR002477">
    <property type="entry name" value="Peptidoglycan-bd-like"/>
</dbReference>
<reference evidence="5" key="1">
    <citation type="journal article" date="2019" name="Int. J. Syst. Evol. Microbiol.">
        <title>The Global Catalogue of Microorganisms (GCM) 10K type strain sequencing project: providing services to taxonomists for standard genome sequencing and annotation.</title>
        <authorList>
            <consortium name="The Broad Institute Genomics Platform"/>
            <consortium name="The Broad Institute Genome Sequencing Center for Infectious Disease"/>
            <person name="Wu L."/>
            <person name="Ma J."/>
        </authorList>
    </citation>
    <scope>NUCLEOTIDE SEQUENCE [LARGE SCALE GENOMIC DNA]</scope>
    <source>
        <strain evidence="5">CGMCC 1.12922</strain>
    </source>
</reference>
<feature type="region of interest" description="Disordered" evidence="1">
    <location>
        <begin position="120"/>
        <end position="165"/>
    </location>
</feature>
<feature type="domain" description="Peptidoglycan binding-like" evidence="3">
    <location>
        <begin position="169"/>
        <end position="222"/>
    </location>
</feature>
<dbReference type="InterPro" id="IPR036680">
    <property type="entry name" value="SPOR-like_sf"/>
</dbReference>
<proteinExistence type="predicted"/>
<dbReference type="InterPro" id="IPR036366">
    <property type="entry name" value="PGBDSf"/>
</dbReference>
<feature type="compositionally biased region" description="Low complexity" evidence="1">
    <location>
        <begin position="120"/>
        <end position="139"/>
    </location>
</feature>
<name>A0ABQ1QXJ3_9RHOB</name>
<dbReference type="Pfam" id="PF13365">
    <property type="entry name" value="Trypsin_2"/>
    <property type="match status" value="1"/>
</dbReference>
<gene>
    <name evidence="4" type="ORF">GCM10011358_33700</name>
</gene>
<keyword evidence="5" id="KW-1185">Reference proteome</keyword>
<dbReference type="Pfam" id="PF01471">
    <property type="entry name" value="PG_binding_1"/>
    <property type="match status" value="1"/>
</dbReference>
<dbReference type="Gene3D" id="2.40.10.120">
    <property type="match status" value="1"/>
</dbReference>
<evidence type="ECO:0000256" key="1">
    <source>
        <dbReference type="SAM" id="MobiDB-lite"/>
    </source>
</evidence>
<comment type="caution">
    <text evidence="4">The sequence shown here is derived from an EMBL/GenBank/DDBJ whole genome shotgun (WGS) entry which is preliminary data.</text>
</comment>
<feature type="chain" id="PRO_5047399543" evidence="2">
    <location>
        <begin position="23"/>
        <end position="605"/>
    </location>
</feature>